<dbReference type="SUPFAM" id="SSF48498">
    <property type="entry name" value="Tetracyclin repressor-like, C-terminal domain"/>
    <property type="match status" value="1"/>
</dbReference>
<comment type="caution">
    <text evidence="6">The sequence shown here is derived from an EMBL/GenBank/DDBJ whole genome shotgun (WGS) entry which is preliminary data.</text>
</comment>
<dbReference type="RefSeq" id="WP_345016277.1">
    <property type="nucleotide sequence ID" value="NZ_BAABDO010000001.1"/>
</dbReference>
<feature type="DNA-binding region" description="H-T-H motif" evidence="4">
    <location>
        <begin position="38"/>
        <end position="57"/>
    </location>
</feature>
<reference evidence="7" key="1">
    <citation type="journal article" date="2019" name="Int. J. Syst. Evol. Microbiol.">
        <title>The Global Catalogue of Microorganisms (GCM) 10K type strain sequencing project: providing services to taxonomists for standard genome sequencing and annotation.</title>
        <authorList>
            <consortium name="The Broad Institute Genomics Platform"/>
            <consortium name="The Broad Institute Genome Sequencing Center for Infectious Disease"/>
            <person name="Wu L."/>
            <person name="Ma J."/>
        </authorList>
    </citation>
    <scope>NUCLEOTIDE SEQUENCE [LARGE SCALE GENOMIC DNA]</scope>
    <source>
        <strain evidence="7">JCM 17316</strain>
    </source>
</reference>
<dbReference type="PANTHER" id="PTHR30055">
    <property type="entry name" value="HTH-TYPE TRANSCRIPTIONAL REGULATOR RUTR"/>
    <property type="match status" value="1"/>
</dbReference>
<evidence type="ECO:0000256" key="3">
    <source>
        <dbReference type="ARBA" id="ARBA00023163"/>
    </source>
</evidence>
<evidence type="ECO:0000313" key="7">
    <source>
        <dbReference type="Proteomes" id="UP001500266"/>
    </source>
</evidence>
<evidence type="ECO:0000259" key="5">
    <source>
        <dbReference type="PROSITE" id="PS50977"/>
    </source>
</evidence>
<dbReference type="PANTHER" id="PTHR30055:SF234">
    <property type="entry name" value="HTH-TYPE TRANSCRIPTIONAL REGULATOR BETI"/>
    <property type="match status" value="1"/>
</dbReference>
<dbReference type="InterPro" id="IPR001647">
    <property type="entry name" value="HTH_TetR"/>
</dbReference>
<dbReference type="InterPro" id="IPR009057">
    <property type="entry name" value="Homeodomain-like_sf"/>
</dbReference>
<evidence type="ECO:0000256" key="1">
    <source>
        <dbReference type="ARBA" id="ARBA00023015"/>
    </source>
</evidence>
<dbReference type="Pfam" id="PF16859">
    <property type="entry name" value="TetR_C_11"/>
    <property type="match status" value="1"/>
</dbReference>
<evidence type="ECO:0000256" key="2">
    <source>
        <dbReference type="ARBA" id="ARBA00023125"/>
    </source>
</evidence>
<dbReference type="EMBL" id="BAABDO010000001">
    <property type="protein sequence ID" value="GAA4127005.1"/>
    <property type="molecule type" value="Genomic_DNA"/>
</dbReference>
<dbReference type="PROSITE" id="PS50977">
    <property type="entry name" value="HTH_TETR_2"/>
    <property type="match status" value="1"/>
</dbReference>
<proteinExistence type="predicted"/>
<feature type="domain" description="HTH tetR-type" evidence="5">
    <location>
        <begin position="15"/>
        <end position="75"/>
    </location>
</feature>
<accession>A0ABP7XW85</accession>
<keyword evidence="2 4" id="KW-0238">DNA-binding</keyword>
<dbReference type="InterPro" id="IPR011075">
    <property type="entry name" value="TetR_C"/>
</dbReference>
<sequence length="200" mass="21990">MTLQDRPVTGRRRGKALEAQILQAAWTELREKDWMRFGIEGVARRARASKATVYARWPDRHALIAATLEHAMTAQPEPSYATGDLEADLTAFLRDTGAFLAGPFGQAVRAVLSRPDGTGLRQVPLQIEEIVSEARRTGRLGAGDIPPRILSLGYTLVLHHYIATNAAPGDQDLHEIVHDIWIPLLEDASARPPQEHGGHS</sequence>
<keyword evidence="3" id="KW-0804">Transcription</keyword>
<evidence type="ECO:0000313" key="6">
    <source>
        <dbReference type="EMBL" id="GAA4127005.1"/>
    </source>
</evidence>
<dbReference type="InterPro" id="IPR036271">
    <property type="entry name" value="Tet_transcr_reg_TetR-rel_C_sf"/>
</dbReference>
<name>A0ABP7XW85_9ACTN</name>
<dbReference type="Gene3D" id="1.10.357.10">
    <property type="entry name" value="Tetracycline Repressor, domain 2"/>
    <property type="match status" value="1"/>
</dbReference>
<keyword evidence="7" id="KW-1185">Reference proteome</keyword>
<dbReference type="Proteomes" id="UP001500266">
    <property type="component" value="Unassembled WGS sequence"/>
</dbReference>
<organism evidence="6 7">
    <name type="scientific">Actinomadura keratinilytica</name>
    <dbReference type="NCBI Taxonomy" id="547461"/>
    <lineage>
        <taxon>Bacteria</taxon>
        <taxon>Bacillati</taxon>
        <taxon>Actinomycetota</taxon>
        <taxon>Actinomycetes</taxon>
        <taxon>Streptosporangiales</taxon>
        <taxon>Thermomonosporaceae</taxon>
        <taxon>Actinomadura</taxon>
    </lineage>
</organism>
<dbReference type="Pfam" id="PF00440">
    <property type="entry name" value="TetR_N"/>
    <property type="match status" value="1"/>
</dbReference>
<gene>
    <name evidence="6" type="ORF">GCM10022416_01270</name>
</gene>
<dbReference type="InterPro" id="IPR050109">
    <property type="entry name" value="HTH-type_TetR-like_transc_reg"/>
</dbReference>
<protein>
    <submittedName>
        <fullName evidence="6">TetR/AcrR family transcriptional regulator C-terminal ligand-binding domain-containing protein</fullName>
    </submittedName>
</protein>
<dbReference type="SUPFAM" id="SSF46689">
    <property type="entry name" value="Homeodomain-like"/>
    <property type="match status" value="1"/>
</dbReference>
<keyword evidence="1" id="KW-0805">Transcription regulation</keyword>
<evidence type="ECO:0000256" key="4">
    <source>
        <dbReference type="PROSITE-ProRule" id="PRU00335"/>
    </source>
</evidence>